<dbReference type="PROSITE" id="PS00414">
    <property type="entry name" value="PROFILIN"/>
    <property type="match status" value="1"/>
</dbReference>
<comment type="similarity">
    <text evidence="2 8">Belongs to the profilin family.</text>
</comment>
<organism evidence="9 10">
    <name type="scientific">Saccoglossus kowalevskii</name>
    <name type="common">Acorn worm</name>
    <dbReference type="NCBI Taxonomy" id="10224"/>
    <lineage>
        <taxon>Eukaryota</taxon>
        <taxon>Metazoa</taxon>
        <taxon>Hemichordata</taxon>
        <taxon>Enteropneusta</taxon>
        <taxon>Harrimaniidae</taxon>
        <taxon>Saccoglossus</taxon>
    </lineage>
</organism>
<dbReference type="Pfam" id="PF00235">
    <property type="entry name" value="Profilin"/>
    <property type="match status" value="1"/>
</dbReference>
<evidence type="ECO:0000313" key="10">
    <source>
        <dbReference type="RefSeq" id="XP_006812983.1"/>
    </source>
</evidence>
<dbReference type="RefSeq" id="XP_006812983.1">
    <property type="nucleotide sequence ID" value="XM_006812920.1"/>
</dbReference>
<evidence type="ECO:0000256" key="3">
    <source>
        <dbReference type="ARBA" id="ARBA00011583"/>
    </source>
</evidence>
<evidence type="ECO:0000256" key="2">
    <source>
        <dbReference type="ARBA" id="ARBA00010058"/>
    </source>
</evidence>
<dbReference type="InterPro" id="IPR048278">
    <property type="entry name" value="PFN"/>
</dbReference>
<dbReference type="SUPFAM" id="SSF55770">
    <property type="entry name" value="Profilin (actin-binding protein)"/>
    <property type="match status" value="1"/>
</dbReference>
<comment type="subcellular location">
    <subcellularLocation>
        <location evidence="1">Cytoplasm</location>
        <location evidence="1">Cytoskeleton</location>
    </subcellularLocation>
</comment>
<sequence length="127" mass="13301">MAWQPYVDNLVASGYISKAAIHGLDGEVWASSSDLLISANEVDTILNALEGDVSMVAVNGILLSGQHYMFLRSDPGSSIYGRKGDSGCCIVKTKKSVLIGIYGGGIQAGSATVVVEKLGDYLKAQGF</sequence>
<keyword evidence="9" id="KW-1185">Reference proteome</keyword>
<dbReference type="Proteomes" id="UP000694865">
    <property type="component" value="Unplaced"/>
</dbReference>
<dbReference type="PANTHER" id="PTHR11604:SF0">
    <property type="entry name" value="PROFILIN"/>
    <property type="match status" value="1"/>
</dbReference>
<dbReference type="PRINTS" id="PR00392">
    <property type="entry name" value="PROFILIN"/>
</dbReference>
<dbReference type="PANTHER" id="PTHR11604">
    <property type="entry name" value="PROFILIN"/>
    <property type="match status" value="1"/>
</dbReference>
<dbReference type="InterPro" id="IPR036140">
    <property type="entry name" value="PFN_sf"/>
</dbReference>
<dbReference type="SMART" id="SM00392">
    <property type="entry name" value="PROF"/>
    <property type="match status" value="1"/>
</dbReference>
<keyword evidence="4" id="KW-0963">Cytoplasm</keyword>
<accession>A0ABM0LYZ2</accession>
<dbReference type="PRINTS" id="PR01640">
    <property type="entry name" value="PROFILINPLNT"/>
</dbReference>
<dbReference type="Gene3D" id="3.30.450.30">
    <property type="entry name" value="Dynein light chain 2a, cytoplasmic"/>
    <property type="match status" value="1"/>
</dbReference>
<evidence type="ECO:0000256" key="5">
    <source>
        <dbReference type="ARBA" id="ARBA00023203"/>
    </source>
</evidence>
<keyword evidence="5 8" id="KW-0009">Actin-binding</keyword>
<evidence type="ECO:0000313" key="9">
    <source>
        <dbReference type="Proteomes" id="UP000694865"/>
    </source>
</evidence>
<evidence type="ECO:0000256" key="6">
    <source>
        <dbReference type="ARBA" id="ARBA00023212"/>
    </source>
</evidence>
<protein>
    <recommendedName>
        <fullName evidence="8">Profilin</fullName>
    </recommendedName>
</protein>
<reference evidence="10" key="1">
    <citation type="submission" date="2025-08" db="UniProtKB">
        <authorList>
            <consortium name="RefSeq"/>
        </authorList>
    </citation>
    <scope>IDENTIFICATION</scope>
    <source>
        <tissue evidence="10">Testes</tissue>
    </source>
</reference>
<dbReference type="GeneID" id="102808659"/>
<gene>
    <name evidence="10" type="primary">LOC102808659</name>
</gene>
<comment type="subunit">
    <text evidence="3 7">Occurs in many kinds of cells as a complex with monomeric actin in a 1:1 ratio.</text>
</comment>
<comment type="function">
    <text evidence="7">Binds to actin and affects the structure of the cytoskeleton. At high concentrations, profilin prevents the polymerization of actin, whereas it enhances it at low concentrations.</text>
</comment>
<evidence type="ECO:0000256" key="4">
    <source>
        <dbReference type="ARBA" id="ARBA00022490"/>
    </source>
</evidence>
<dbReference type="InterPro" id="IPR005455">
    <property type="entry name" value="PFN_euk"/>
</dbReference>
<proteinExistence type="inferred from homology"/>
<dbReference type="CDD" id="cd00148">
    <property type="entry name" value="PROF"/>
    <property type="match status" value="1"/>
</dbReference>
<keyword evidence="6 7" id="KW-0206">Cytoskeleton</keyword>
<name>A0ABM0LYZ2_SACKO</name>
<dbReference type="InterPro" id="IPR027310">
    <property type="entry name" value="Profilin_CS"/>
</dbReference>
<evidence type="ECO:0000256" key="1">
    <source>
        <dbReference type="ARBA" id="ARBA00004245"/>
    </source>
</evidence>
<evidence type="ECO:0000256" key="8">
    <source>
        <dbReference type="RuleBase" id="RU003909"/>
    </source>
</evidence>
<evidence type="ECO:0000256" key="7">
    <source>
        <dbReference type="RuleBase" id="RU003908"/>
    </source>
</evidence>